<protein>
    <submittedName>
        <fullName evidence="2">Btb/poz domain-containing protein</fullName>
    </submittedName>
</protein>
<feature type="domain" description="BTB" evidence="1">
    <location>
        <begin position="24"/>
        <end position="131"/>
    </location>
</feature>
<dbReference type="InterPro" id="IPR003131">
    <property type="entry name" value="T1-type_BTB"/>
</dbReference>
<dbReference type="Proteomes" id="UP001185135">
    <property type="component" value="Segment"/>
</dbReference>
<dbReference type="PANTHER" id="PTHR14499:SF136">
    <property type="entry name" value="GH08630P"/>
    <property type="match status" value="1"/>
</dbReference>
<dbReference type="GO" id="GO:0051260">
    <property type="term" value="P:protein homooligomerization"/>
    <property type="evidence" value="ECO:0007669"/>
    <property type="project" value="InterPro"/>
</dbReference>
<reference evidence="2" key="1">
    <citation type="submission" date="2022-06" db="EMBL/GenBank/DDBJ databases">
        <authorList>
            <person name="Legendre M."/>
            <person name="Claverie J.-M."/>
            <person name="Alempic J.-M."/>
            <person name="Abergel C."/>
        </authorList>
    </citation>
    <scope>NUCLEOTIDE SEQUENCE</scope>
    <source>
        <strain evidence="2">Kuranda</strain>
    </source>
</reference>
<evidence type="ECO:0000313" key="2">
    <source>
        <dbReference type="EMBL" id="WBR14461.1"/>
    </source>
</evidence>
<evidence type="ECO:0000259" key="1">
    <source>
        <dbReference type="SMART" id="SM00225"/>
    </source>
</evidence>
<dbReference type="PANTHER" id="PTHR14499">
    <property type="entry name" value="POTASSIUM CHANNEL TETRAMERIZATION DOMAIN-CONTAINING"/>
    <property type="match status" value="1"/>
</dbReference>
<proteinExistence type="predicted"/>
<dbReference type="Gene3D" id="3.30.710.10">
    <property type="entry name" value="Potassium Channel Kv1.1, Chain A"/>
    <property type="match status" value="1"/>
</dbReference>
<sequence length="300" mass="32178">MTDGAGYKTVSRAAAGTHPPLDGRIVSLDVGGRKFTTYASTLRACPDGVLARLIDSAFDAPETRDGCLFVDRDPQYFSYILAYLRCVAGGGSGSTLLPGDTDALESLAGEADYFGLSGLAEDIREHMAAKERAAREAAKRLAASPPRPPERAGLRILVARGGQQATLSAEGIKPWDQRHGKRPSIKDVAFRQRAEWCDHVYETKLPDRWRWDCHASRKGGAYATQHKDDAVKFVACESCSAIDAATLVDGAVAHMAASGYALCSVKQFPKSGGADAKQGLMVHLTFERARGGSTPDDQPH</sequence>
<dbReference type="Pfam" id="PF02214">
    <property type="entry name" value="BTB_2"/>
    <property type="match status" value="1"/>
</dbReference>
<dbReference type="SUPFAM" id="SSF54695">
    <property type="entry name" value="POZ domain"/>
    <property type="match status" value="1"/>
</dbReference>
<organism evidence="2 3">
    <name type="scientific">Pandoravirus kuranda</name>
    <dbReference type="NCBI Taxonomy" id="3019033"/>
    <lineage>
        <taxon>Viruses</taxon>
        <taxon>Pandoravirus</taxon>
    </lineage>
</organism>
<accession>A0AA95J7J7</accession>
<gene>
    <name evidence="2" type="ORF">pkur_cds_286</name>
</gene>
<dbReference type="CDD" id="cd18316">
    <property type="entry name" value="BTB_POZ_KCTD-like"/>
    <property type="match status" value="1"/>
</dbReference>
<dbReference type="EMBL" id="ON887157">
    <property type="protein sequence ID" value="WBR14461.1"/>
    <property type="molecule type" value="Genomic_DNA"/>
</dbReference>
<dbReference type="InterPro" id="IPR000210">
    <property type="entry name" value="BTB/POZ_dom"/>
</dbReference>
<dbReference type="InterPro" id="IPR011333">
    <property type="entry name" value="SKP1/BTB/POZ_sf"/>
</dbReference>
<dbReference type="SMART" id="SM00225">
    <property type="entry name" value="BTB"/>
    <property type="match status" value="1"/>
</dbReference>
<evidence type="ECO:0000313" key="3">
    <source>
        <dbReference type="Proteomes" id="UP001185135"/>
    </source>
</evidence>
<name>A0AA95J7J7_9VIRU</name>